<evidence type="ECO:0000313" key="2">
    <source>
        <dbReference type="Proteomes" id="UP000092839"/>
    </source>
</evidence>
<reference evidence="1 2" key="1">
    <citation type="submission" date="2016-07" db="EMBL/GenBank/DDBJ databases">
        <title>Complete genome sequence of Bradyrhizobium icense LMTR 13T, a potential inoculant strain isolated from lima bean (Phaseolus lunatus) in Peru.</title>
        <authorList>
            <person name="Ormeno-Orrillo E."/>
            <person name="Duran D."/>
            <person name="Rogel M.A."/>
            <person name="Rey L."/>
            <person name="Imperial J."/>
            <person name="Ruiz-Argueso T."/>
            <person name="Martinez-Romero E."/>
        </authorList>
    </citation>
    <scope>NUCLEOTIDE SEQUENCE [LARGE SCALE GENOMIC DNA]</scope>
    <source>
        <strain evidence="1 2">LMTR 13</strain>
    </source>
</reference>
<accession>A0A1B1U9B2</accession>
<organism evidence="1 2">
    <name type="scientific">Bradyrhizobium icense</name>
    <dbReference type="NCBI Taxonomy" id="1274631"/>
    <lineage>
        <taxon>Bacteria</taxon>
        <taxon>Pseudomonadati</taxon>
        <taxon>Pseudomonadota</taxon>
        <taxon>Alphaproteobacteria</taxon>
        <taxon>Hyphomicrobiales</taxon>
        <taxon>Nitrobacteraceae</taxon>
        <taxon>Bradyrhizobium</taxon>
    </lineage>
</organism>
<sequence>MPPCSRPSRTLRAALAVAATGGSSLTAAVRDSKHRVQVGTEGWFQSNKRISHERKQVLDSKRWADFLPAGERSMRASMLFVPFVQRSSDNFVHWFRSIHVRNVTDAAADLM</sequence>
<dbReference type="KEGG" id="bic:LMTR13_03295"/>
<name>A0A1B1U9B2_9BRAD</name>
<dbReference type="EMBL" id="CP016428">
    <property type="protein sequence ID" value="ANV99346.1"/>
    <property type="molecule type" value="Genomic_DNA"/>
</dbReference>
<evidence type="ECO:0000313" key="1">
    <source>
        <dbReference type="EMBL" id="ANV99346.1"/>
    </source>
</evidence>
<dbReference type="AlphaFoldDB" id="A0A1B1U9B2"/>
<proteinExistence type="predicted"/>
<keyword evidence="2" id="KW-1185">Reference proteome</keyword>
<dbReference type="Proteomes" id="UP000092839">
    <property type="component" value="Chromosome"/>
</dbReference>
<gene>
    <name evidence="1" type="ORF">LMTR13_03295</name>
</gene>
<protein>
    <submittedName>
        <fullName evidence="1">Uncharacterized protein</fullName>
    </submittedName>
</protein>